<comment type="caution">
    <text evidence="2">The sequence shown here is derived from an EMBL/GenBank/DDBJ whole genome shotgun (WGS) entry which is preliminary data.</text>
</comment>
<dbReference type="AlphaFoldDB" id="D3BA45"/>
<name>D3BA45_HETP5</name>
<evidence type="ECO:0000313" key="3">
    <source>
        <dbReference type="Proteomes" id="UP000001396"/>
    </source>
</evidence>
<protein>
    <submittedName>
        <fullName evidence="2">Uncharacterized protein</fullName>
    </submittedName>
</protein>
<feature type="transmembrane region" description="Helical" evidence="1">
    <location>
        <begin position="70"/>
        <end position="94"/>
    </location>
</feature>
<dbReference type="GeneID" id="31360905"/>
<keyword evidence="1" id="KW-0812">Transmembrane</keyword>
<dbReference type="EMBL" id="ADBJ01000025">
    <property type="protein sequence ID" value="EFA81432.1"/>
    <property type="molecule type" value="Genomic_DNA"/>
</dbReference>
<keyword evidence="1" id="KW-0472">Membrane</keyword>
<organism evidence="2 3">
    <name type="scientific">Heterostelium pallidum (strain ATCC 26659 / Pp 5 / PN500)</name>
    <name type="common">Cellular slime mold</name>
    <name type="synonym">Polysphondylium pallidum</name>
    <dbReference type="NCBI Taxonomy" id="670386"/>
    <lineage>
        <taxon>Eukaryota</taxon>
        <taxon>Amoebozoa</taxon>
        <taxon>Evosea</taxon>
        <taxon>Eumycetozoa</taxon>
        <taxon>Dictyostelia</taxon>
        <taxon>Acytosteliales</taxon>
        <taxon>Acytosteliaceae</taxon>
        <taxon>Heterostelium</taxon>
    </lineage>
</organism>
<dbReference type="Proteomes" id="UP000001396">
    <property type="component" value="Unassembled WGS sequence"/>
</dbReference>
<reference evidence="2 3" key="1">
    <citation type="journal article" date="2011" name="Genome Res.">
        <title>Phylogeny-wide analysis of social amoeba genomes highlights ancient origins for complex intercellular communication.</title>
        <authorList>
            <person name="Heidel A.J."/>
            <person name="Lawal H.M."/>
            <person name="Felder M."/>
            <person name="Schilde C."/>
            <person name="Helps N.R."/>
            <person name="Tunggal B."/>
            <person name="Rivero F."/>
            <person name="John U."/>
            <person name="Schleicher M."/>
            <person name="Eichinger L."/>
            <person name="Platzer M."/>
            <person name="Noegel A.A."/>
            <person name="Schaap P."/>
            <person name="Gloeckner G."/>
        </authorList>
    </citation>
    <scope>NUCLEOTIDE SEQUENCE [LARGE SCALE GENOMIC DNA]</scope>
    <source>
        <strain evidence="3">ATCC 26659 / Pp 5 / PN500</strain>
    </source>
</reference>
<keyword evidence="1" id="KW-1133">Transmembrane helix</keyword>
<gene>
    <name evidence="2" type="ORF">PPL_05420</name>
</gene>
<dbReference type="InParanoid" id="D3BA45"/>
<accession>D3BA45</accession>
<proteinExistence type="predicted"/>
<evidence type="ECO:0000256" key="1">
    <source>
        <dbReference type="SAM" id="Phobius"/>
    </source>
</evidence>
<keyword evidence="3" id="KW-1185">Reference proteome</keyword>
<sequence length="103" mass="12048">MTEIHNEDSILFKIRFRYSEHDEQQRRRVLNIFANYQHSKLATIANHGIECYPIDPPLYREDTSVANNTVFMFISSLMVALLVIDFQGFIGVLATTREERIKV</sequence>
<dbReference type="RefSeq" id="XP_020433550.1">
    <property type="nucleotide sequence ID" value="XM_020576301.1"/>
</dbReference>
<evidence type="ECO:0000313" key="2">
    <source>
        <dbReference type="EMBL" id="EFA81432.1"/>
    </source>
</evidence>